<dbReference type="GO" id="GO:0003968">
    <property type="term" value="F:RNA-directed RNA polymerase activity"/>
    <property type="evidence" value="ECO:0007669"/>
    <property type="project" value="InterPro"/>
</dbReference>
<dbReference type="EMBL" id="JAALDL010000049">
    <property type="protein sequence ID" value="NGO00447.1"/>
    <property type="molecule type" value="Genomic_DNA"/>
</dbReference>
<dbReference type="GO" id="GO:0005524">
    <property type="term" value="F:ATP binding"/>
    <property type="evidence" value="ECO:0007669"/>
    <property type="project" value="InterPro"/>
</dbReference>
<evidence type="ECO:0000259" key="1">
    <source>
        <dbReference type="Pfam" id="PF00946"/>
    </source>
</evidence>
<organism evidence="2 3">
    <name type="scientific">Grimontia sedimenti</name>
    <dbReference type="NCBI Taxonomy" id="2711294"/>
    <lineage>
        <taxon>Bacteria</taxon>
        <taxon>Pseudomonadati</taxon>
        <taxon>Pseudomonadota</taxon>
        <taxon>Gammaproteobacteria</taxon>
        <taxon>Vibrionales</taxon>
        <taxon>Vibrionaceae</taxon>
        <taxon>Grimontia</taxon>
    </lineage>
</organism>
<accession>A0A6M1RJI9</accession>
<protein>
    <recommendedName>
        <fullName evidence="1">RdRp catalytic domain-containing protein</fullName>
    </recommendedName>
</protein>
<dbReference type="GO" id="GO:0004482">
    <property type="term" value="F:mRNA 5'-cap (guanine-N7-)-methyltransferase activity"/>
    <property type="evidence" value="ECO:0007669"/>
    <property type="project" value="InterPro"/>
</dbReference>
<sequence>MGYNGINILEMMMRGFPDNLSRDVSYLRSVEDCISCPDWLKKMIHAWLQPIYMPHINYATLIQDVTAANLLSPRSPSSGIKQVVTQYLGTGTKIRNQEFKGLMEVKNKNHEEFFSELLCEGEELHIRLLHDIFEASIYGYVDSILSKVVKTTTIQRLAMKSSSRDIFDVITDDEMGYFNYFKWRCTVSGEETGIRCPTAICRNIRASGWQKHARSYDPSSSFLYERANMQRGKGVQLSRWIYGSAFT</sequence>
<comment type="caution">
    <text evidence="2">The sequence shown here is derived from an EMBL/GenBank/DDBJ whole genome shotgun (WGS) entry which is preliminary data.</text>
</comment>
<dbReference type="Proteomes" id="UP000473008">
    <property type="component" value="Unassembled WGS sequence"/>
</dbReference>
<proteinExistence type="predicted"/>
<feature type="non-terminal residue" evidence="2">
    <location>
        <position position="1"/>
    </location>
</feature>
<dbReference type="InterPro" id="IPR014023">
    <property type="entry name" value="Mononeg_RNA_pol_cat"/>
</dbReference>
<keyword evidence="3" id="KW-1185">Reference proteome</keyword>
<dbReference type="AlphaFoldDB" id="A0A6M1RJI9"/>
<evidence type="ECO:0000313" key="3">
    <source>
        <dbReference type="Proteomes" id="UP000473008"/>
    </source>
</evidence>
<name>A0A6M1RJI9_9GAMM</name>
<evidence type="ECO:0000313" key="2">
    <source>
        <dbReference type="EMBL" id="NGO00447.1"/>
    </source>
</evidence>
<gene>
    <name evidence="2" type="ORF">G5S52_23430</name>
</gene>
<dbReference type="Pfam" id="PF00946">
    <property type="entry name" value="Mononeg_RNA_pol"/>
    <property type="match status" value="1"/>
</dbReference>
<feature type="domain" description="RdRp catalytic" evidence="1">
    <location>
        <begin position="2"/>
        <end position="180"/>
    </location>
</feature>
<reference evidence="2 3" key="1">
    <citation type="submission" date="2020-02" db="EMBL/GenBank/DDBJ databases">
        <title>The draft genome of Grimontia sedimenta sp. nov., isolated from benthic sediments near coral reefs south of Kuwait.</title>
        <authorList>
            <person name="Mahmoud H.M."/>
            <person name="Jose L."/>
            <person name="Eapen S."/>
        </authorList>
    </citation>
    <scope>NUCLEOTIDE SEQUENCE [LARGE SCALE GENOMIC DNA]</scope>
    <source>
        <strain evidence="2 3">S25</strain>
    </source>
</reference>